<dbReference type="InterPro" id="IPR050551">
    <property type="entry name" value="Fructan_Metab_Enzymes"/>
</dbReference>
<organism evidence="5 6">
    <name type="scientific">Prorocentrum cordatum</name>
    <dbReference type="NCBI Taxonomy" id="2364126"/>
    <lineage>
        <taxon>Eukaryota</taxon>
        <taxon>Sar</taxon>
        <taxon>Alveolata</taxon>
        <taxon>Dinophyceae</taxon>
        <taxon>Prorocentrales</taxon>
        <taxon>Prorocentraceae</taxon>
        <taxon>Prorocentrum</taxon>
    </lineage>
</organism>
<keyword evidence="2" id="KW-0378">Hydrolase</keyword>
<accession>A0ABN9ULD2</accession>
<proteinExistence type="inferred from homology"/>
<dbReference type="SMART" id="SM00640">
    <property type="entry name" value="Glyco_32"/>
    <property type="match status" value="1"/>
</dbReference>
<sequence>MPISIWNDHPYDQNAIFTGSASTVNGETVLVYPGLCDARKAGCPGGTNLCIAVPADPADPLQTNWTKDEYAQNPIVNGTQRDPSTAWQNPCGEWQLTTFDTIIYGSMDFKSWYKIGAETPSHVHLSTHDIGGDLMVVGTYVPGERGKVGIFKQTPGVPFTGTKIDIGVTKATKDFYDPVKKRRIHWSSVHVGDHSSPARDFSGFVQSMPREVTWNPELQQTVHSPIEEQALLRGRVIGSLASRILQAGHILSLDLPAKLGSQSEIRVSFARPSVPTTLSVKVMANITSSSSLHAGKMPTPPEKATLSGGTDFSIDYSPNEDGQISTVAVRGGSFTHRLKLSPNDKTIEMALYVDNTFTEAYFMD</sequence>
<dbReference type="EMBL" id="CAUYUJ010015949">
    <property type="protein sequence ID" value="CAK0860123.1"/>
    <property type="molecule type" value="Genomic_DNA"/>
</dbReference>
<dbReference type="Pfam" id="PF00251">
    <property type="entry name" value="Glyco_hydro_32N"/>
    <property type="match status" value="1"/>
</dbReference>
<evidence type="ECO:0000256" key="3">
    <source>
        <dbReference type="ARBA" id="ARBA00023295"/>
    </source>
</evidence>
<name>A0ABN9ULD2_9DINO</name>
<dbReference type="InterPro" id="IPR013148">
    <property type="entry name" value="Glyco_hydro_32_N"/>
</dbReference>
<feature type="non-terminal residue" evidence="5">
    <location>
        <position position="364"/>
    </location>
</feature>
<evidence type="ECO:0000313" key="5">
    <source>
        <dbReference type="EMBL" id="CAK0860123.1"/>
    </source>
</evidence>
<dbReference type="PANTHER" id="PTHR31953">
    <property type="entry name" value="BETA-FRUCTOFURANOSIDASE, INSOLUBLE ISOENZYME CWINV1-RELATED"/>
    <property type="match status" value="1"/>
</dbReference>
<evidence type="ECO:0000256" key="1">
    <source>
        <dbReference type="ARBA" id="ARBA00009902"/>
    </source>
</evidence>
<keyword evidence="6" id="KW-1185">Reference proteome</keyword>
<evidence type="ECO:0000313" key="6">
    <source>
        <dbReference type="Proteomes" id="UP001189429"/>
    </source>
</evidence>
<reference evidence="5" key="1">
    <citation type="submission" date="2023-10" db="EMBL/GenBank/DDBJ databases">
        <authorList>
            <person name="Chen Y."/>
            <person name="Shah S."/>
            <person name="Dougan E. K."/>
            <person name="Thang M."/>
            <person name="Chan C."/>
        </authorList>
    </citation>
    <scope>NUCLEOTIDE SEQUENCE [LARGE SCALE GENOMIC DNA]</scope>
</reference>
<comment type="caution">
    <text evidence="5">The sequence shown here is derived from an EMBL/GenBank/DDBJ whole genome shotgun (WGS) entry which is preliminary data.</text>
</comment>
<feature type="domain" description="Glycosyl hydrolase family 32 N-terminal" evidence="4">
    <location>
        <begin position="2"/>
        <end position="117"/>
    </location>
</feature>
<dbReference type="Gene3D" id="2.115.10.20">
    <property type="entry name" value="Glycosyl hydrolase domain, family 43"/>
    <property type="match status" value="1"/>
</dbReference>
<dbReference type="Proteomes" id="UP001189429">
    <property type="component" value="Unassembled WGS sequence"/>
</dbReference>
<dbReference type="InterPro" id="IPR023296">
    <property type="entry name" value="Glyco_hydro_beta-prop_sf"/>
</dbReference>
<gene>
    <name evidence="5" type="ORF">PCOR1329_LOCUS49185</name>
</gene>
<protein>
    <recommendedName>
        <fullName evidence="4">Glycosyl hydrolase family 32 N-terminal domain-containing protein</fullName>
    </recommendedName>
</protein>
<evidence type="ECO:0000256" key="2">
    <source>
        <dbReference type="ARBA" id="ARBA00022801"/>
    </source>
</evidence>
<evidence type="ECO:0000259" key="4">
    <source>
        <dbReference type="Pfam" id="PF00251"/>
    </source>
</evidence>
<keyword evidence="3" id="KW-0326">Glycosidase</keyword>
<dbReference type="InterPro" id="IPR001362">
    <property type="entry name" value="Glyco_hydro_32"/>
</dbReference>
<comment type="similarity">
    <text evidence="1">Belongs to the glycosyl hydrolase 32 family.</text>
</comment>
<dbReference type="SUPFAM" id="SSF75005">
    <property type="entry name" value="Arabinanase/levansucrase/invertase"/>
    <property type="match status" value="1"/>
</dbReference>